<dbReference type="Proteomes" id="UP000236728">
    <property type="component" value="Unassembled WGS sequence"/>
</dbReference>
<dbReference type="GO" id="GO:0051996">
    <property type="term" value="F:squalene synthase [NAD(P)H] activity"/>
    <property type="evidence" value="ECO:0007669"/>
    <property type="project" value="InterPro"/>
</dbReference>
<dbReference type="InterPro" id="IPR017827">
    <property type="entry name" value="HSQ_synthase_HpnC"/>
</dbReference>
<dbReference type="Gene3D" id="1.10.600.10">
    <property type="entry name" value="Farnesyl Diphosphate Synthase"/>
    <property type="match status" value="1"/>
</dbReference>
<accession>A0A1H5TQE1</accession>
<dbReference type="SFLD" id="SFLDG01018">
    <property type="entry name" value="Squalene/Phytoene_Synthase_Lik"/>
    <property type="match status" value="1"/>
</dbReference>
<sequence length="327" mass="36457">MSTASIPVAFSGDLAQAPAEYRTPTSRPTLAEAQAWCHHLATTHYENFHVGTFLLPKYLRPHFDSIYAFCRTSDDLGDEVGSTELATRLLAEWRAMLHESYATPGQSRHPVFVALQPTIEQHELPIDPFDDLVTAFERDQVYTKHESLATLEDYSRYSANPVGRLVLLVSGYKSEELLGLSDDICTGLQLANFYQDVVGDWVERDRRYLPADAMKRFGVTDDQIVDRRFDANFRAMMKFLVEDARARLHRGERIVTLVRRDLAATLSLFAAGGHAILDAIEAQDYNTLASRPVVTKSAKLKLLMKALGGKLGATLLPGRGARGDASR</sequence>
<dbReference type="InterPro" id="IPR002060">
    <property type="entry name" value="Squ/phyt_synthse"/>
</dbReference>
<dbReference type="SFLD" id="SFLDS00005">
    <property type="entry name" value="Isoprenoid_Synthase_Type_I"/>
    <property type="match status" value="1"/>
</dbReference>
<dbReference type="InterPro" id="IPR008949">
    <property type="entry name" value="Isoprenoid_synthase_dom_sf"/>
</dbReference>
<evidence type="ECO:0000313" key="1">
    <source>
        <dbReference type="EMBL" id="SEF64291.1"/>
    </source>
</evidence>
<dbReference type="SFLD" id="SFLDG01212">
    <property type="entry name" value="Phytoene_synthase_like"/>
    <property type="match status" value="1"/>
</dbReference>
<gene>
    <name evidence="1" type="ORF">SAMN05421819_0679</name>
</gene>
<dbReference type="GO" id="GO:0016114">
    <property type="term" value="P:terpenoid biosynthetic process"/>
    <property type="evidence" value="ECO:0007669"/>
    <property type="project" value="UniProtKB-ARBA"/>
</dbReference>
<dbReference type="RefSeq" id="WP_103931577.1">
    <property type="nucleotide sequence ID" value="NZ_FNVA01000001.1"/>
</dbReference>
<dbReference type="AlphaFoldDB" id="A0A1H5TQE1"/>
<dbReference type="GO" id="GO:0004311">
    <property type="term" value="F:geranylgeranyl diphosphate synthase activity"/>
    <property type="evidence" value="ECO:0007669"/>
    <property type="project" value="InterPro"/>
</dbReference>
<protein>
    <submittedName>
        <fullName evidence="1">Squalene synthase HpnC</fullName>
    </submittedName>
</protein>
<proteinExistence type="predicted"/>
<dbReference type="Pfam" id="PF00494">
    <property type="entry name" value="SQS_PSY"/>
    <property type="match status" value="1"/>
</dbReference>
<name>A0A1H5TQE1_9BACT</name>
<evidence type="ECO:0000313" key="2">
    <source>
        <dbReference type="Proteomes" id="UP000236728"/>
    </source>
</evidence>
<keyword evidence="2" id="KW-1185">Reference proteome</keyword>
<dbReference type="OrthoDB" id="9787280at2"/>
<dbReference type="CDD" id="cd00683">
    <property type="entry name" value="Trans_IPPS_HH"/>
    <property type="match status" value="1"/>
</dbReference>
<dbReference type="NCBIfam" id="TIGR03464">
    <property type="entry name" value="HpnC"/>
    <property type="match status" value="1"/>
</dbReference>
<dbReference type="InterPro" id="IPR044843">
    <property type="entry name" value="Trans_IPPS_bact-type"/>
</dbReference>
<dbReference type="EMBL" id="FNVA01000001">
    <property type="protein sequence ID" value="SEF64291.1"/>
    <property type="molecule type" value="Genomic_DNA"/>
</dbReference>
<dbReference type="PANTHER" id="PTHR31480">
    <property type="entry name" value="BIFUNCTIONAL LYCOPENE CYCLASE/PHYTOENE SYNTHASE"/>
    <property type="match status" value="1"/>
</dbReference>
<organism evidence="1 2">
    <name type="scientific">Bryocella elongata</name>
    <dbReference type="NCBI Taxonomy" id="863522"/>
    <lineage>
        <taxon>Bacteria</taxon>
        <taxon>Pseudomonadati</taxon>
        <taxon>Acidobacteriota</taxon>
        <taxon>Terriglobia</taxon>
        <taxon>Terriglobales</taxon>
        <taxon>Acidobacteriaceae</taxon>
        <taxon>Bryocella</taxon>
    </lineage>
</organism>
<reference evidence="1 2" key="1">
    <citation type="submission" date="2016-10" db="EMBL/GenBank/DDBJ databases">
        <authorList>
            <person name="de Groot N.N."/>
        </authorList>
    </citation>
    <scope>NUCLEOTIDE SEQUENCE [LARGE SCALE GENOMIC DNA]</scope>
    <source>
        <strain evidence="1 2">DSM 22489</strain>
    </source>
</reference>
<dbReference type="SUPFAM" id="SSF48576">
    <property type="entry name" value="Terpenoid synthases"/>
    <property type="match status" value="1"/>
</dbReference>
<dbReference type="InterPro" id="IPR033904">
    <property type="entry name" value="Trans_IPPS_HH"/>
</dbReference>